<name>A0ABW4HQ55_9BACI</name>
<comment type="caution">
    <text evidence="3">The sequence shown here is derived from an EMBL/GenBank/DDBJ whole genome shotgun (WGS) entry which is preliminary data.</text>
</comment>
<evidence type="ECO:0000259" key="2">
    <source>
        <dbReference type="Pfam" id="PF00144"/>
    </source>
</evidence>
<dbReference type="EC" id="3.-.-.-" evidence="3"/>
<protein>
    <submittedName>
        <fullName evidence="3">Serine hydrolase domain-containing protein</fullName>
        <ecNumber evidence="3">3.-.-.-</ecNumber>
    </submittedName>
</protein>
<reference evidence="4" key="1">
    <citation type="journal article" date="2019" name="Int. J. Syst. Evol. Microbiol.">
        <title>The Global Catalogue of Microorganisms (GCM) 10K type strain sequencing project: providing services to taxonomists for standard genome sequencing and annotation.</title>
        <authorList>
            <consortium name="The Broad Institute Genomics Platform"/>
            <consortium name="The Broad Institute Genome Sequencing Center for Infectious Disease"/>
            <person name="Wu L."/>
            <person name="Ma J."/>
        </authorList>
    </citation>
    <scope>NUCLEOTIDE SEQUENCE [LARGE SCALE GENOMIC DNA]</scope>
    <source>
        <strain evidence="4">CGMCC 1.12376</strain>
    </source>
</reference>
<dbReference type="InterPro" id="IPR012338">
    <property type="entry name" value="Beta-lactam/transpept-like"/>
</dbReference>
<dbReference type="Gene3D" id="3.40.710.10">
    <property type="entry name" value="DD-peptidase/beta-lactamase superfamily"/>
    <property type="match status" value="1"/>
</dbReference>
<organism evidence="3 4">
    <name type="scientific">Oceanobacillus luteolus</name>
    <dbReference type="NCBI Taxonomy" id="1274358"/>
    <lineage>
        <taxon>Bacteria</taxon>
        <taxon>Bacillati</taxon>
        <taxon>Bacillota</taxon>
        <taxon>Bacilli</taxon>
        <taxon>Bacillales</taxon>
        <taxon>Bacillaceae</taxon>
        <taxon>Oceanobacillus</taxon>
    </lineage>
</organism>
<sequence>MREKVIDFLQKEINLEHIPGAVLSVTFEGETLVEEAIGFRTVFPERTPMKIDTVFDLASLTKVVATLPSMLKLLDEGHIYLDDPVTHFLPDFKQNGKESITLRHLLTHTSGLPAHKQYYKDNLSTEEILTSIYEQELAYEVGTKVVYSDLGLITLYKIIEVVTEQKYTEFLKKEFFEPMEMFETGFNPTFEKARYAATEFDERMNMHKLGIVHDDNTVAMAGISGHAGLFSTLRDLQNYARMIEHNGIYKGKRILSERALEISRKNYTVFDQEYRGLGWILKSPSSSSCGDLFSDLSYGHTGYTGTSIWFDSEIKLHVILLTNRVHFGRNSYILRLRPRLHNLIRSQL</sequence>
<evidence type="ECO:0000256" key="1">
    <source>
        <dbReference type="ARBA" id="ARBA00022801"/>
    </source>
</evidence>
<dbReference type="SUPFAM" id="SSF56601">
    <property type="entry name" value="beta-lactamase/transpeptidase-like"/>
    <property type="match status" value="1"/>
</dbReference>
<dbReference type="PANTHER" id="PTHR43283">
    <property type="entry name" value="BETA-LACTAMASE-RELATED"/>
    <property type="match status" value="1"/>
</dbReference>
<keyword evidence="1 3" id="KW-0378">Hydrolase</keyword>
<dbReference type="EMBL" id="JBHUDE010000036">
    <property type="protein sequence ID" value="MFD1607486.1"/>
    <property type="molecule type" value="Genomic_DNA"/>
</dbReference>
<dbReference type="PANTHER" id="PTHR43283:SF11">
    <property type="entry name" value="BETA-LACTAMASE-RELATED DOMAIN-CONTAINING PROTEIN"/>
    <property type="match status" value="1"/>
</dbReference>
<dbReference type="Pfam" id="PF00144">
    <property type="entry name" value="Beta-lactamase"/>
    <property type="match status" value="1"/>
</dbReference>
<evidence type="ECO:0000313" key="4">
    <source>
        <dbReference type="Proteomes" id="UP001597221"/>
    </source>
</evidence>
<dbReference type="InterPro" id="IPR050789">
    <property type="entry name" value="Diverse_Enzym_Activities"/>
</dbReference>
<gene>
    <name evidence="3" type="ORF">ACFSBH_07460</name>
</gene>
<accession>A0ABW4HQ55</accession>
<feature type="domain" description="Beta-lactamase-related" evidence="2">
    <location>
        <begin position="17"/>
        <end position="327"/>
    </location>
</feature>
<dbReference type="Proteomes" id="UP001597221">
    <property type="component" value="Unassembled WGS sequence"/>
</dbReference>
<dbReference type="InterPro" id="IPR001466">
    <property type="entry name" value="Beta-lactam-related"/>
</dbReference>
<proteinExistence type="predicted"/>
<evidence type="ECO:0000313" key="3">
    <source>
        <dbReference type="EMBL" id="MFD1607486.1"/>
    </source>
</evidence>
<keyword evidence="4" id="KW-1185">Reference proteome</keyword>
<dbReference type="RefSeq" id="WP_379596889.1">
    <property type="nucleotide sequence ID" value="NZ_JBHUDE010000036.1"/>
</dbReference>
<dbReference type="GO" id="GO:0016787">
    <property type="term" value="F:hydrolase activity"/>
    <property type="evidence" value="ECO:0007669"/>
    <property type="project" value="UniProtKB-KW"/>
</dbReference>